<keyword evidence="1" id="KW-1133">Transmembrane helix</keyword>
<protein>
    <recommendedName>
        <fullName evidence="3">DUF4760 domain-containing protein</fullName>
    </recommendedName>
</protein>
<proteinExistence type="predicted"/>
<name>A0AB39EVK1_9BURK</name>
<dbReference type="EMBL" id="CP158263">
    <property type="protein sequence ID" value="XDJ71074.1"/>
    <property type="molecule type" value="Genomic_DNA"/>
</dbReference>
<evidence type="ECO:0000256" key="1">
    <source>
        <dbReference type="SAM" id="Phobius"/>
    </source>
</evidence>
<feature type="transmembrane region" description="Helical" evidence="1">
    <location>
        <begin position="35"/>
        <end position="54"/>
    </location>
</feature>
<organism evidence="2">
    <name type="scientific">Castellaniella ginsengisoli</name>
    <dbReference type="NCBI Taxonomy" id="546114"/>
    <lineage>
        <taxon>Bacteria</taxon>
        <taxon>Pseudomonadati</taxon>
        <taxon>Pseudomonadota</taxon>
        <taxon>Betaproteobacteria</taxon>
        <taxon>Burkholderiales</taxon>
        <taxon>Alcaligenaceae</taxon>
        <taxon>Castellaniella</taxon>
    </lineage>
</organism>
<feature type="transmembrane region" description="Helical" evidence="1">
    <location>
        <begin position="12"/>
        <end position="29"/>
    </location>
</feature>
<reference evidence="2" key="1">
    <citation type="submission" date="2024-05" db="EMBL/GenBank/DDBJ databases">
        <authorList>
            <person name="Luo Y.-C."/>
            <person name="Nicholds J."/>
            <person name="Mortimer T."/>
            <person name="Maboni G."/>
        </authorList>
    </citation>
    <scope>NUCLEOTIDE SEQUENCE</scope>
    <source>
        <strain evidence="2">143936</strain>
    </source>
</reference>
<accession>A0AB39EVK1</accession>
<gene>
    <name evidence="2" type="ORF">ABRZ06_08990</name>
</gene>
<evidence type="ECO:0000313" key="2">
    <source>
        <dbReference type="EMBL" id="XDJ71074.1"/>
    </source>
</evidence>
<keyword evidence="1" id="KW-0812">Transmembrane</keyword>
<dbReference type="RefSeq" id="WP_368649508.1">
    <property type="nucleotide sequence ID" value="NZ_CP158263.1"/>
</dbReference>
<sequence length="229" mass="26004">MNRTVPDWVIQTCWSISGIFATGSLWYFLSTKDYSYAAGSGILAFIFAVAAIAFHRRKDKLAEQSLPTEFKNELPDDYTRRSLDEPTDIRLFESLPELKALTHRTAQPGWDTGITVEMRKATYDVVDFYEIIWLKLAEFYSVKHFGKDGAAAYIKNYIRERYKFHWAKHEPSGPGTGGTIVGVLTGRDVMHDLDQLIVETATAVVGYRDNFDFKAWQARWEGAAPSNGD</sequence>
<evidence type="ECO:0008006" key="3">
    <source>
        <dbReference type="Google" id="ProtNLM"/>
    </source>
</evidence>
<dbReference type="AlphaFoldDB" id="A0AB39EVK1"/>
<keyword evidence="1" id="KW-0472">Membrane</keyword>